<comment type="caution">
    <text evidence="3">The sequence shown here is derived from an EMBL/GenBank/DDBJ whole genome shotgun (WGS) entry which is preliminary data.</text>
</comment>
<sequence length="272" mass="28881">MSHHIALGVDIGGTGIKAAPVNLKTGEFAADRYRVLTPQPATPDSVGKAVAQVVAKFEPTKKTPIGITFPGVIQHSVVRFAPNMDPSWVGVNIDDVMRDYIGREVHTINDADAAGFGEYLYGAAHGRDGVVFLATLGTGIGTALIVDGEVMPNTELGHLIVDGLDAEEYSAESARERHGLDWDQWAKHLQKYFSEIERLLWPDLIIVGGGVSKAHDMFLPKLTLRTPIVPAELLNGAGIVGAAAGAAHAKERADAAKKKASAKSSKGASKKF</sequence>
<feature type="region of interest" description="Disordered" evidence="2">
    <location>
        <begin position="251"/>
        <end position="272"/>
    </location>
</feature>
<dbReference type="EC" id="2.7.1.63" evidence="3"/>
<feature type="compositionally biased region" description="Low complexity" evidence="2">
    <location>
        <begin position="262"/>
        <end position="272"/>
    </location>
</feature>
<dbReference type="Pfam" id="PF00480">
    <property type="entry name" value="ROK"/>
    <property type="match status" value="1"/>
</dbReference>
<evidence type="ECO:0000256" key="1">
    <source>
        <dbReference type="ARBA" id="ARBA00006479"/>
    </source>
</evidence>
<dbReference type="NCBIfam" id="NF045942">
    <property type="entry name" value="PolPhglucPhase"/>
    <property type="match status" value="1"/>
</dbReference>
<dbReference type="OrthoDB" id="849313at2"/>
<gene>
    <name evidence="3" type="ORF">BKA03_001288</name>
</gene>
<keyword evidence="4" id="KW-1185">Reference proteome</keyword>
<dbReference type="Gene3D" id="3.30.420.40">
    <property type="match status" value="2"/>
</dbReference>
<keyword evidence="3" id="KW-0808">Transferase</keyword>
<evidence type="ECO:0000256" key="2">
    <source>
        <dbReference type="SAM" id="MobiDB-lite"/>
    </source>
</evidence>
<dbReference type="AlphaFoldDB" id="A0A7Y9Z985"/>
<evidence type="ECO:0000313" key="3">
    <source>
        <dbReference type="EMBL" id="NYI41169.1"/>
    </source>
</evidence>
<dbReference type="CDD" id="cd24058">
    <property type="entry name" value="ASKHA_NBD_ROK_PPGK"/>
    <property type="match status" value="1"/>
</dbReference>
<dbReference type="EMBL" id="JACBZO010000001">
    <property type="protein sequence ID" value="NYI41169.1"/>
    <property type="molecule type" value="Genomic_DNA"/>
</dbReference>
<dbReference type="RefSeq" id="WP_062074980.1">
    <property type="nucleotide sequence ID" value="NZ_BBRC01000005.1"/>
</dbReference>
<dbReference type="InterPro" id="IPR043129">
    <property type="entry name" value="ATPase_NBD"/>
</dbReference>
<dbReference type="Proteomes" id="UP000547973">
    <property type="component" value="Unassembled WGS sequence"/>
</dbReference>
<evidence type="ECO:0000313" key="4">
    <source>
        <dbReference type="Proteomes" id="UP000547973"/>
    </source>
</evidence>
<dbReference type="PANTHER" id="PTHR18964">
    <property type="entry name" value="ROK (REPRESSOR, ORF, KINASE) FAMILY"/>
    <property type="match status" value="1"/>
</dbReference>
<protein>
    <submittedName>
        <fullName evidence="3">Polyphosphate glucokinase</fullName>
        <ecNumber evidence="3">2.7.1.63</ecNumber>
    </submittedName>
</protein>
<proteinExistence type="inferred from homology"/>
<dbReference type="GO" id="GO:0047330">
    <property type="term" value="F:polyphosphate-glucose phosphotransferase activity"/>
    <property type="evidence" value="ECO:0007669"/>
    <property type="project" value="UniProtKB-EC"/>
</dbReference>
<dbReference type="PANTHER" id="PTHR18964:SF146">
    <property type="entry name" value="POLYPHOSPHATE GLUCOKINASE"/>
    <property type="match status" value="1"/>
</dbReference>
<keyword evidence="3" id="KW-0418">Kinase</keyword>
<comment type="similarity">
    <text evidence="1">Belongs to the ROK (NagC/XylR) family.</text>
</comment>
<dbReference type="SUPFAM" id="SSF53067">
    <property type="entry name" value="Actin-like ATPase domain"/>
    <property type="match status" value="1"/>
</dbReference>
<reference evidence="3 4" key="1">
    <citation type="submission" date="2020-07" db="EMBL/GenBank/DDBJ databases">
        <title>Sequencing the genomes of 1000 actinobacteria strains.</title>
        <authorList>
            <person name="Klenk H.-P."/>
        </authorList>
    </citation>
    <scope>NUCLEOTIDE SEQUENCE [LARGE SCALE GENOMIC DNA]</scope>
    <source>
        <strain evidence="3 4">DSM 19970</strain>
    </source>
</reference>
<dbReference type="InterPro" id="IPR000600">
    <property type="entry name" value="ROK"/>
</dbReference>
<accession>A0A7Y9Z985</accession>
<name>A0A7Y9Z985_9MICO</name>
<organism evidence="3 4">
    <name type="scientific">Demequina lutea</name>
    <dbReference type="NCBI Taxonomy" id="431489"/>
    <lineage>
        <taxon>Bacteria</taxon>
        <taxon>Bacillati</taxon>
        <taxon>Actinomycetota</taxon>
        <taxon>Actinomycetes</taxon>
        <taxon>Micrococcales</taxon>
        <taxon>Demequinaceae</taxon>
        <taxon>Demequina</taxon>
    </lineage>
</organism>